<comment type="cofactor">
    <cofactor evidence="1">
        <name>pyridoxal 5'-phosphate</name>
        <dbReference type="ChEBI" id="CHEBI:597326"/>
    </cofactor>
</comment>
<evidence type="ECO:0000256" key="5">
    <source>
        <dbReference type="ARBA" id="ARBA00022898"/>
    </source>
</evidence>
<evidence type="ECO:0000256" key="2">
    <source>
        <dbReference type="ARBA" id="ARBA00007441"/>
    </source>
</evidence>
<dbReference type="SUPFAM" id="SSF53383">
    <property type="entry name" value="PLP-dependent transferases"/>
    <property type="match status" value="1"/>
</dbReference>
<dbReference type="Proteomes" id="UP000093000">
    <property type="component" value="Unassembled WGS sequence"/>
</dbReference>
<evidence type="ECO:0000259" key="6">
    <source>
        <dbReference type="Pfam" id="PF00155"/>
    </source>
</evidence>
<dbReference type="InterPro" id="IPR015424">
    <property type="entry name" value="PyrdxlP-dep_Trfase"/>
</dbReference>
<dbReference type="PANTHER" id="PTHR42790:SF19">
    <property type="entry name" value="KYNURENINE_ALPHA-AMINOADIPATE AMINOTRANSFERASE, MITOCHONDRIAL"/>
    <property type="match status" value="1"/>
</dbReference>
<gene>
    <name evidence="7" type="primary">AADAT_1</name>
    <name evidence="7" type="ORF">A0J61_09012</name>
</gene>
<evidence type="ECO:0000256" key="1">
    <source>
        <dbReference type="ARBA" id="ARBA00001933"/>
    </source>
</evidence>
<dbReference type="InterPro" id="IPR015421">
    <property type="entry name" value="PyrdxlP-dep_Trfase_major"/>
</dbReference>
<keyword evidence="8" id="KW-1185">Reference proteome</keyword>
<accession>A0A1C7N1S9</accession>
<dbReference type="GO" id="GO:1901605">
    <property type="term" value="P:alpha-amino acid metabolic process"/>
    <property type="evidence" value="ECO:0007669"/>
    <property type="project" value="TreeGrafter"/>
</dbReference>
<dbReference type="PANTHER" id="PTHR42790">
    <property type="entry name" value="AMINOTRANSFERASE"/>
    <property type="match status" value="1"/>
</dbReference>
<dbReference type="STRING" id="101091.A0A1C7N1S9"/>
<dbReference type="GO" id="GO:0005759">
    <property type="term" value="C:mitochondrial matrix"/>
    <property type="evidence" value="ECO:0007669"/>
    <property type="project" value="UniProtKB-ARBA"/>
</dbReference>
<feature type="domain" description="Aminotransferase class I/classII large" evidence="6">
    <location>
        <begin position="70"/>
        <end position="402"/>
    </location>
</feature>
<dbReference type="OrthoDB" id="691673at2759"/>
<comment type="caution">
    <text evidence="7">The sequence shown here is derived from an EMBL/GenBank/DDBJ whole genome shotgun (WGS) entry which is preliminary data.</text>
</comment>
<evidence type="ECO:0000256" key="4">
    <source>
        <dbReference type="ARBA" id="ARBA00022679"/>
    </source>
</evidence>
<dbReference type="InParanoid" id="A0A1C7N1S9"/>
<keyword evidence="3 7" id="KW-0032">Aminotransferase</keyword>
<dbReference type="Pfam" id="PF00155">
    <property type="entry name" value="Aminotran_1_2"/>
    <property type="match status" value="1"/>
</dbReference>
<dbReference type="GO" id="GO:0047315">
    <property type="term" value="F:kynurenine-glyoxylate transaminase activity"/>
    <property type="evidence" value="ECO:0007669"/>
    <property type="project" value="UniProtKB-ARBA"/>
</dbReference>
<keyword evidence="4 7" id="KW-0808">Transferase</keyword>
<dbReference type="FunFam" id="3.40.640.10:FF:000071">
    <property type="entry name" value="Kynurenine/alpha-aminoadipate aminotransferase, mitochondrial"/>
    <property type="match status" value="1"/>
</dbReference>
<dbReference type="FunFam" id="3.90.1150.10:FF:000166">
    <property type="entry name" value="Kynurenine/alpha-aminoadipate aminotransferase, mitochondrial"/>
    <property type="match status" value="1"/>
</dbReference>
<dbReference type="CDD" id="cd00609">
    <property type="entry name" value="AAT_like"/>
    <property type="match status" value="1"/>
</dbReference>
<comment type="similarity">
    <text evidence="2">Belongs to the class-I pyridoxal-phosphate-dependent aminotransferase family.</text>
</comment>
<dbReference type="EMBL" id="LUGH01000754">
    <property type="protein sequence ID" value="OBZ82938.1"/>
    <property type="molecule type" value="Genomic_DNA"/>
</dbReference>
<keyword evidence="5" id="KW-0663">Pyridoxal phosphate</keyword>
<dbReference type="AlphaFoldDB" id="A0A1C7N1S9"/>
<dbReference type="GO" id="GO:0047536">
    <property type="term" value="F:2-aminoadipate transaminase activity"/>
    <property type="evidence" value="ECO:0007669"/>
    <property type="project" value="UniProtKB-ARBA"/>
</dbReference>
<dbReference type="InterPro" id="IPR004839">
    <property type="entry name" value="Aminotransferase_I/II_large"/>
</dbReference>
<dbReference type="GO" id="GO:0030170">
    <property type="term" value="F:pyridoxal phosphate binding"/>
    <property type="evidence" value="ECO:0007669"/>
    <property type="project" value="InterPro"/>
</dbReference>
<organism evidence="7 8">
    <name type="scientific">Choanephora cucurbitarum</name>
    <dbReference type="NCBI Taxonomy" id="101091"/>
    <lineage>
        <taxon>Eukaryota</taxon>
        <taxon>Fungi</taxon>
        <taxon>Fungi incertae sedis</taxon>
        <taxon>Mucoromycota</taxon>
        <taxon>Mucoromycotina</taxon>
        <taxon>Mucoromycetes</taxon>
        <taxon>Mucorales</taxon>
        <taxon>Mucorineae</taxon>
        <taxon>Choanephoraceae</taxon>
        <taxon>Choanephoroideae</taxon>
        <taxon>Choanephora</taxon>
    </lineage>
</organism>
<dbReference type="FunCoup" id="A0A1C7N1S9">
    <property type="interactions" value="162"/>
</dbReference>
<protein>
    <submittedName>
        <fullName evidence="7">Kynurenine/alpha-aminoadipate aminotransferase, mitochondrial</fullName>
    </submittedName>
</protein>
<proteinExistence type="inferred from homology"/>
<name>A0A1C7N1S9_9FUNG</name>
<dbReference type="Gene3D" id="3.40.640.10">
    <property type="entry name" value="Type I PLP-dependent aspartate aminotransferase-like (Major domain)"/>
    <property type="match status" value="1"/>
</dbReference>
<reference evidence="7 8" key="1">
    <citation type="submission" date="2016-03" db="EMBL/GenBank/DDBJ databases">
        <title>Choanephora cucurbitarum.</title>
        <authorList>
            <person name="Min B."/>
            <person name="Park H."/>
            <person name="Park J.-H."/>
            <person name="Shin H.-D."/>
            <person name="Choi I.-G."/>
        </authorList>
    </citation>
    <scope>NUCLEOTIDE SEQUENCE [LARGE SCALE GENOMIC DNA]</scope>
    <source>
        <strain evidence="7 8">KUS-F28377</strain>
    </source>
</reference>
<evidence type="ECO:0000313" key="7">
    <source>
        <dbReference type="EMBL" id="OBZ82938.1"/>
    </source>
</evidence>
<evidence type="ECO:0000313" key="8">
    <source>
        <dbReference type="Proteomes" id="UP000093000"/>
    </source>
</evidence>
<sequence>MDYQAFISERSKARKPSAIRALSPYLHQKDMISLGAGQPNPSTFPFAGMSITLKSGETLSIDSELFSRSLSYDLTPGLPHLNNWLRELQIREHKPPVDFDLSIGCGSQDLLTKAFEMLLNDGDAIMVENPSYTGCLSFLKTLRCDLAAVATDAYGIVPDSLESLLSNWPQDSPQPRPRVLYTIPSGGNPTGATATLERKQAVYAICQRFNVLIIEDDAYYYLQFQSPRIPSYLSLDQDGRVLRCDSMSKILSAGLRLGWITGPAALLERINMHTMVTNLQPSGIPQVMAYQLLSQWTHQGFFEHVEHVAQFYREKRDDFVDCLDRHLKGRAEWVVPQAGMFVWLKLVGVTDSYDLVMTKAVKENVLAIPGVAFLPEGTQSEYVRVSYSNVSKSDMDEALARLARVVDQEVSKQ</sequence>
<evidence type="ECO:0000256" key="3">
    <source>
        <dbReference type="ARBA" id="ARBA00022576"/>
    </source>
</evidence>
<dbReference type="InterPro" id="IPR050859">
    <property type="entry name" value="Class-I_PLP-dep_aminotransf"/>
</dbReference>